<dbReference type="InterPro" id="IPR033379">
    <property type="entry name" value="Acid_Pase_AS"/>
</dbReference>
<dbReference type="InterPro" id="IPR000560">
    <property type="entry name" value="His_Pase_clade-2"/>
</dbReference>
<protein>
    <recommendedName>
        <fullName evidence="5">Acid phosphatase</fullName>
    </recommendedName>
</protein>
<evidence type="ECO:0008006" key="5">
    <source>
        <dbReference type="Google" id="ProtNLM"/>
    </source>
</evidence>
<organism evidence="3 4">
    <name type="scientific">Geranomyces variabilis</name>
    <dbReference type="NCBI Taxonomy" id="109894"/>
    <lineage>
        <taxon>Eukaryota</taxon>
        <taxon>Fungi</taxon>
        <taxon>Fungi incertae sedis</taxon>
        <taxon>Chytridiomycota</taxon>
        <taxon>Chytridiomycota incertae sedis</taxon>
        <taxon>Chytridiomycetes</taxon>
        <taxon>Spizellomycetales</taxon>
        <taxon>Powellomycetaceae</taxon>
        <taxon>Geranomyces</taxon>
    </lineage>
</organism>
<keyword evidence="2" id="KW-0378">Hydrolase</keyword>
<evidence type="ECO:0000256" key="2">
    <source>
        <dbReference type="ARBA" id="ARBA00022801"/>
    </source>
</evidence>
<dbReference type="PANTHER" id="PTHR11567">
    <property type="entry name" value="ACID PHOSPHATASE-RELATED"/>
    <property type="match status" value="1"/>
</dbReference>
<dbReference type="EMBL" id="JADGJQ010000025">
    <property type="protein sequence ID" value="KAJ3178613.1"/>
    <property type="molecule type" value="Genomic_DNA"/>
</dbReference>
<dbReference type="SUPFAM" id="SSF53254">
    <property type="entry name" value="Phosphoglycerate mutase-like"/>
    <property type="match status" value="1"/>
</dbReference>
<proteinExistence type="inferred from homology"/>
<evidence type="ECO:0000256" key="1">
    <source>
        <dbReference type="ARBA" id="ARBA00005375"/>
    </source>
</evidence>
<sequence length="471" mass="52132">MPFPLPDNATTASRYPPDLTLKHVQVIHRHGQRTPAHKYFGHIQPAGTWLRCHLAPQLAAFHSFADSLLGHSGSTDGSTNATAAALPNFAKIVFDDPKSTTAVTSTARSLASYPRDGRCIMGQLTDMGKGTMARAGANLRALYISRLKFLSDPDPTATDPTAAFHSNIYLRSTDYARTIESLQYLIHGLFPPGAPAAPPLTLHVRSTGSESLYPQHDCSELNRLSNEFRARMRETHAEETAAGLELVKHLGTDATSRAGLMQLHAIYDIAACMRGGNIAMPEGLGEKEFEELEKITTQQWIGLYENDERIQSLGIGRLLGDLKEKMMQVVEKDPEAVKMAVFSAHDTTIGPLLCALKAWDHQYPDFASMINLELFEEVPRAPSWQWPWASKPKPLETEICQPPKGNHYVRALYNGTPLVLPFCAAKGDHRASDASLCTLDAFMKRVDELVPKAYEKECQTEGGFVKFNWKY</sequence>
<evidence type="ECO:0000313" key="4">
    <source>
        <dbReference type="Proteomes" id="UP001212152"/>
    </source>
</evidence>
<comment type="caution">
    <text evidence="3">The sequence shown here is derived from an EMBL/GenBank/DDBJ whole genome shotgun (WGS) entry which is preliminary data.</text>
</comment>
<comment type="similarity">
    <text evidence="1">Belongs to the histidine acid phosphatase family.</text>
</comment>
<name>A0AAD5TKS8_9FUNG</name>
<dbReference type="GO" id="GO:0016791">
    <property type="term" value="F:phosphatase activity"/>
    <property type="evidence" value="ECO:0007669"/>
    <property type="project" value="TreeGrafter"/>
</dbReference>
<accession>A0AAD5TKS8</accession>
<dbReference type="AlphaFoldDB" id="A0AAD5TKS8"/>
<dbReference type="Proteomes" id="UP001212152">
    <property type="component" value="Unassembled WGS sequence"/>
</dbReference>
<dbReference type="CDD" id="cd07061">
    <property type="entry name" value="HP_HAP_like"/>
    <property type="match status" value="1"/>
</dbReference>
<dbReference type="Pfam" id="PF00328">
    <property type="entry name" value="His_Phos_2"/>
    <property type="match status" value="1"/>
</dbReference>
<dbReference type="Gene3D" id="3.40.50.1240">
    <property type="entry name" value="Phosphoglycerate mutase-like"/>
    <property type="match status" value="1"/>
</dbReference>
<dbReference type="PANTHER" id="PTHR11567:SF110">
    <property type="entry name" value="2-PHOSPHOXYLOSE PHOSPHATASE 1"/>
    <property type="match status" value="1"/>
</dbReference>
<reference evidence="3" key="1">
    <citation type="submission" date="2020-05" db="EMBL/GenBank/DDBJ databases">
        <title>Phylogenomic resolution of chytrid fungi.</title>
        <authorList>
            <person name="Stajich J.E."/>
            <person name="Amses K."/>
            <person name="Simmons R."/>
            <person name="Seto K."/>
            <person name="Myers J."/>
            <person name="Bonds A."/>
            <person name="Quandt C.A."/>
            <person name="Barry K."/>
            <person name="Liu P."/>
            <person name="Grigoriev I."/>
            <person name="Longcore J.E."/>
            <person name="James T.Y."/>
        </authorList>
    </citation>
    <scope>NUCLEOTIDE SEQUENCE</scope>
    <source>
        <strain evidence="3">JEL0379</strain>
    </source>
</reference>
<dbReference type="PROSITE" id="PS00778">
    <property type="entry name" value="HIS_ACID_PHOSPHAT_2"/>
    <property type="match status" value="1"/>
</dbReference>
<dbReference type="PROSITE" id="PS00616">
    <property type="entry name" value="HIS_ACID_PHOSPHAT_1"/>
    <property type="match status" value="1"/>
</dbReference>
<keyword evidence="4" id="KW-1185">Reference proteome</keyword>
<dbReference type="InterPro" id="IPR029033">
    <property type="entry name" value="His_PPase_superfam"/>
</dbReference>
<evidence type="ECO:0000313" key="3">
    <source>
        <dbReference type="EMBL" id="KAJ3178613.1"/>
    </source>
</evidence>
<gene>
    <name evidence="3" type="ORF">HDU87_003436</name>
</gene>
<dbReference type="InterPro" id="IPR050645">
    <property type="entry name" value="Histidine_acid_phosphatase"/>
</dbReference>